<keyword evidence="1" id="KW-1133">Transmembrane helix</keyword>
<name>A0A0C3RT71_PHLG1</name>
<feature type="transmembrane region" description="Helical" evidence="1">
    <location>
        <begin position="68"/>
        <end position="92"/>
    </location>
</feature>
<evidence type="ECO:0000313" key="3">
    <source>
        <dbReference type="Proteomes" id="UP000053257"/>
    </source>
</evidence>
<organism evidence="2 3">
    <name type="scientific">Phlebiopsis gigantea (strain 11061_1 CR5-6)</name>
    <name type="common">White-rot fungus</name>
    <name type="synonym">Peniophora gigantea</name>
    <dbReference type="NCBI Taxonomy" id="745531"/>
    <lineage>
        <taxon>Eukaryota</taxon>
        <taxon>Fungi</taxon>
        <taxon>Dikarya</taxon>
        <taxon>Basidiomycota</taxon>
        <taxon>Agaricomycotina</taxon>
        <taxon>Agaricomycetes</taxon>
        <taxon>Polyporales</taxon>
        <taxon>Phanerochaetaceae</taxon>
        <taxon>Phlebiopsis</taxon>
    </lineage>
</organism>
<dbReference type="Proteomes" id="UP000053257">
    <property type="component" value="Unassembled WGS sequence"/>
</dbReference>
<evidence type="ECO:0000313" key="2">
    <source>
        <dbReference type="EMBL" id="KIP03796.1"/>
    </source>
</evidence>
<keyword evidence="1" id="KW-0812">Transmembrane</keyword>
<feature type="transmembrane region" description="Helical" evidence="1">
    <location>
        <begin position="139"/>
        <end position="158"/>
    </location>
</feature>
<dbReference type="HOGENOM" id="CLU_814109_0_0_1"/>
<dbReference type="AlphaFoldDB" id="A0A0C3RT71"/>
<reference evidence="2 3" key="1">
    <citation type="journal article" date="2014" name="PLoS Genet.">
        <title>Analysis of the Phlebiopsis gigantea genome, transcriptome and secretome provides insight into its pioneer colonization strategies of wood.</title>
        <authorList>
            <person name="Hori C."/>
            <person name="Ishida T."/>
            <person name="Igarashi K."/>
            <person name="Samejima M."/>
            <person name="Suzuki H."/>
            <person name="Master E."/>
            <person name="Ferreira P."/>
            <person name="Ruiz-Duenas F.J."/>
            <person name="Held B."/>
            <person name="Canessa P."/>
            <person name="Larrondo L.F."/>
            <person name="Schmoll M."/>
            <person name="Druzhinina I.S."/>
            <person name="Kubicek C.P."/>
            <person name="Gaskell J.A."/>
            <person name="Kersten P."/>
            <person name="St John F."/>
            <person name="Glasner J."/>
            <person name="Sabat G."/>
            <person name="Splinter BonDurant S."/>
            <person name="Syed K."/>
            <person name="Yadav J."/>
            <person name="Mgbeahuruike A.C."/>
            <person name="Kovalchuk A."/>
            <person name="Asiegbu F.O."/>
            <person name="Lackner G."/>
            <person name="Hoffmeister D."/>
            <person name="Rencoret J."/>
            <person name="Gutierrez A."/>
            <person name="Sun H."/>
            <person name="Lindquist E."/>
            <person name="Barry K."/>
            <person name="Riley R."/>
            <person name="Grigoriev I.V."/>
            <person name="Henrissat B."/>
            <person name="Kues U."/>
            <person name="Berka R.M."/>
            <person name="Martinez A.T."/>
            <person name="Covert S.F."/>
            <person name="Blanchette R.A."/>
            <person name="Cullen D."/>
        </authorList>
    </citation>
    <scope>NUCLEOTIDE SEQUENCE [LARGE SCALE GENOMIC DNA]</scope>
    <source>
        <strain evidence="2 3">11061_1 CR5-6</strain>
    </source>
</reference>
<accession>A0A0C3RT71</accession>
<feature type="transmembrane region" description="Helical" evidence="1">
    <location>
        <begin position="302"/>
        <end position="324"/>
    </location>
</feature>
<feature type="transmembrane region" description="Helical" evidence="1">
    <location>
        <begin position="218"/>
        <end position="243"/>
    </location>
</feature>
<dbReference type="EMBL" id="KN840600">
    <property type="protein sequence ID" value="KIP03796.1"/>
    <property type="molecule type" value="Genomic_DNA"/>
</dbReference>
<keyword evidence="1" id="KW-0472">Membrane</keyword>
<protein>
    <submittedName>
        <fullName evidence="2">Uncharacterized protein</fullName>
    </submittedName>
</protein>
<proteinExistence type="predicted"/>
<feature type="transmembrane region" description="Helical" evidence="1">
    <location>
        <begin position="170"/>
        <end position="191"/>
    </location>
</feature>
<feature type="transmembrane region" description="Helical" evidence="1">
    <location>
        <begin position="263"/>
        <end position="290"/>
    </location>
</feature>
<gene>
    <name evidence="2" type="ORF">PHLGIDRAFT_224816</name>
</gene>
<keyword evidence="3" id="KW-1185">Reference proteome</keyword>
<evidence type="ECO:0000256" key="1">
    <source>
        <dbReference type="SAM" id="Phobius"/>
    </source>
</evidence>
<sequence length="341" mass="37808">MDDAVRRGPCDELAAPFGDRDRILCVIFCGCYDRGFVCAVRYQHRTSPFHPLTEPHRRRRTSTLSRKLVLAACAVMYCVALIHYILVFHWVLVDNHRSNVLKNAAISCYQTLDTSTFQGSLCLQDIDEITGNIAAESDAALAALLLINIVLSAAILLWRTCTLWPRSLALKIISGFLVLILAIMLVVSAGLGDGAVSPEVPTSSTTFLSNVGTEFGDVFGTTGITFMFVITILVAILVSIKLWSTREQDSAHEATLPKRAERLAVFLLDSGILYCFFWVLLIASFIEWAWPFNSSEQHYLDFIAVLKGSALIDIGIYPTLLVILGSFNSSSKEQEYEEQKV</sequence>